<dbReference type="InterPro" id="IPR002931">
    <property type="entry name" value="Transglutaminase-like"/>
</dbReference>
<dbReference type="InterPro" id="IPR038765">
    <property type="entry name" value="Papain-like_cys_pep_sf"/>
</dbReference>
<dbReference type="InterPro" id="IPR018667">
    <property type="entry name" value="DUF2126"/>
</dbReference>
<dbReference type="SMART" id="SM00460">
    <property type="entry name" value="TGc"/>
    <property type="match status" value="1"/>
</dbReference>
<dbReference type="Pfam" id="PF09899">
    <property type="entry name" value="DUF2126"/>
    <property type="match status" value="3"/>
</dbReference>
<dbReference type="EMBL" id="JNFP01000045">
    <property type="protein sequence ID" value="KIA61451.1"/>
    <property type="molecule type" value="Genomic_DNA"/>
</dbReference>
<accession>A0ABR4Z818</accession>
<dbReference type="PANTHER" id="PTHR33490">
    <property type="entry name" value="BLR5614 PROTEIN-RELATED"/>
    <property type="match status" value="1"/>
</dbReference>
<dbReference type="InterPro" id="IPR013589">
    <property type="entry name" value="Bac_transglu_N"/>
</dbReference>
<dbReference type="Pfam" id="PF01841">
    <property type="entry name" value="Transglut_core"/>
    <property type="match status" value="1"/>
</dbReference>
<evidence type="ECO:0000259" key="2">
    <source>
        <dbReference type="SMART" id="SM00460"/>
    </source>
</evidence>
<sequence length="1294" mass="138077">MGIKVSLEHRTVYTFDRLVEVHPHVVRLRPAPHSRTKIEAYSMRVTPAGHFCNWQQDAFGNFLARLVFPEPARELSVTVGLIADLEVINPFDFFIEDYAEHFPFRYGADLLADLEPYLRPVDEAEPGSGPGAPVRDWVAAHTSTARPRTIDFLVSVNQALRHDVGYTVRMEPGVQTPGQTLRAGLGSCRDSAWLLVSILRELGLAARFVSGYLVQLAQDVPSLDGPSGPRADFTDLHAWTEVYLPGAGWVGLDPTSGLFAGEGHIPLAATPHPVSAAPITGATGPTGATMDFSNTVRRIHEDPRVTLPYTSSQWERIRKSGAALDARMAAADVGLTVGGEPTFVSIDDQTAPEWTTEADGAHKRERAVDLADRLRRIYAPTGLTQYRQGKWYPGEPLPRWEIAVVWRADETPLWTRQDLLADPWTPVGTAWPQPDAPAPGGASASGTGAIALANDVELSSVSVSGDGGTAAGTQRRGDDAALSSVAPVTSMAPVTSVAPAATATSAAPTSSAVPAVPTSSVASVASVASEAPTSSVASEDSVAPAASVAPTSSGAAAPSTTSAAPTTSAASVASAEPGGGGAAGAQVSAVQPANAQAVLRPRAYGPARPDAARAVIAHVATGLGLPDAQVRPAYEDPLLRLAGKARAPQGVPVAPPDDIDPADDSVRARAELLARLDAAVTEPAAYVLSLYRRDDGAGWASADWRLRRGMCAEQPAGRIVLTDGDSPAGLRLPLDSVSWHPPRPRPDADPLFVGPRAPAPAEPPAVVQSAEWEPTTALVGEVRNGRLHVFLPPTEQLDDFLDLIRRVEAAVVALDRPVVLEGYPPPADPRLRTLSVTPDPGVIEVNVQPTVSFAEQSELLSTLYEQARLARLSTESFEVDGTHGGTGGGNHITLGGATPARSPLLRRPDLLVSMLTYWQRHPALSYLFAGRFVGPTSQAPRVDEGRAEALYELEIAFAEIARLTRSGERCHAPWHVDRALRHLLTDLTGNTHRAEFCIDKLYSPETARGRMGLVELRGFEMPPHCQMAMVQSLLVRGLVARFWAEPLRAPLIRHGANLHGRYLLPHFVLADIAEVAADLRAHGVDFDVSWLDPFTEFRFPRIGTVVLGDVELELRGAIEPWHTLGEQATAAGTARYVDSSVERLQVRVVGADRERFVVTCNGMPIPLLATDKAGVQVAGVRYRAWQPPNSLHPSITVDVPLVFDLIDAETGLSRGGCTYHVAHPGGMAYAEPPVNAVAAQSRRNRRFEAAGHTTARVDPGELRAKMAAQSLDGGVAGVLDLRRARTVWGMVGDR</sequence>
<reference evidence="3 4" key="1">
    <citation type="journal article" date="2014" name="Int. J. Syst. Evol. Microbiol.">
        <title>Nocardia vulneris sp. nov., isolated from wounds of human patients in North America.</title>
        <authorList>
            <person name="Lasker B.A."/>
            <person name="Bell M."/>
            <person name="Klenk H.P."/>
            <person name="Sproer C."/>
            <person name="Schumann C."/>
            <person name="Schumann P."/>
            <person name="Brown J.M."/>
        </authorList>
    </citation>
    <scope>NUCLEOTIDE SEQUENCE [LARGE SCALE GENOMIC DNA]</scope>
    <source>
        <strain evidence="3 4">W9851</strain>
    </source>
</reference>
<feature type="region of interest" description="Disordered" evidence="1">
    <location>
        <begin position="425"/>
        <end position="446"/>
    </location>
</feature>
<name>A0ABR4Z818_9NOCA</name>
<evidence type="ECO:0000313" key="4">
    <source>
        <dbReference type="Proteomes" id="UP000031364"/>
    </source>
</evidence>
<comment type="caution">
    <text evidence="3">The sequence shown here is derived from an EMBL/GenBank/DDBJ whole genome shotgun (WGS) entry which is preliminary data.</text>
</comment>
<feature type="region of interest" description="Disordered" evidence="1">
    <location>
        <begin position="461"/>
        <end position="482"/>
    </location>
</feature>
<dbReference type="PANTHER" id="PTHR33490:SF1">
    <property type="entry name" value="SLL1233 PROTEIN"/>
    <property type="match status" value="1"/>
</dbReference>
<dbReference type="Pfam" id="PF08379">
    <property type="entry name" value="Bact_transglu_N"/>
    <property type="match status" value="1"/>
</dbReference>
<proteinExistence type="predicted"/>
<dbReference type="Gene3D" id="3.10.620.30">
    <property type="match status" value="1"/>
</dbReference>
<dbReference type="RefSeq" id="WP_043677593.1">
    <property type="nucleotide sequence ID" value="NZ_BDCI01000008.1"/>
</dbReference>
<dbReference type="Proteomes" id="UP000031364">
    <property type="component" value="Unassembled WGS sequence"/>
</dbReference>
<feature type="compositionally biased region" description="Low complexity" evidence="1">
    <location>
        <begin position="430"/>
        <end position="446"/>
    </location>
</feature>
<protein>
    <submittedName>
        <fullName evidence="3">Transglutaminase</fullName>
    </submittedName>
</protein>
<keyword evidence="4" id="KW-1185">Reference proteome</keyword>
<organism evidence="3 4">
    <name type="scientific">Nocardia vulneris</name>
    <dbReference type="NCBI Taxonomy" id="1141657"/>
    <lineage>
        <taxon>Bacteria</taxon>
        <taxon>Bacillati</taxon>
        <taxon>Actinomycetota</taxon>
        <taxon>Actinomycetes</taxon>
        <taxon>Mycobacteriales</taxon>
        <taxon>Nocardiaceae</taxon>
        <taxon>Nocardia</taxon>
    </lineage>
</organism>
<dbReference type="SUPFAM" id="SSF54001">
    <property type="entry name" value="Cysteine proteinases"/>
    <property type="match status" value="1"/>
</dbReference>
<gene>
    <name evidence="3" type="ORF">FG87_31055</name>
</gene>
<evidence type="ECO:0000256" key="1">
    <source>
        <dbReference type="SAM" id="MobiDB-lite"/>
    </source>
</evidence>
<feature type="region of interest" description="Disordered" evidence="1">
    <location>
        <begin position="568"/>
        <end position="587"/>
    </location>
</feature>
<evidence type="ECO:0000313" key="3">
    <source>
        <dbReference type="EMBL" id="KIA61451.1"/>
    </source>
</evidence>
<feature type="domain" description="Transglutaminase-like" evidence="2">
    <location>
        <begin position="180"/>
        <end position="256"/>
    </location>
</feature>